<sequence length="179" mass="20648">LILQFAVDGNLREYLKNNITKLKWTDKLRFAQEITEGLMFLHDHGIIHRDLHSKNILVHHERMIIADFGVSKHIDEVTMVKAGGMLAYLEPQCFADPQYKCDKRSDIYSLGVILWEISSGKPPFDSYEHKIAIVAQVNSGVRETPVKNTPDNYVDLYKRCWNQVPGKRPKITEVLETLK</sequence>
<keyword evidence="3 6" id="KW-0418">Kinase</keyword>
<dbReference type="EMBL" id="QKWP01000140">
    <property type="protein sequence ID" value="RIB26305.1"/>
    <property type="molecule type" value="Genomic_DNA"/>
</dbReference>
<dbReference type="Pfam" id="PF07714">
    <property type="entry name" value="PK_Tyr_Ser-Thr"/>
    <property type="match status" value="1"/>
</dbReference>
<evidence type="ECO:0000256" key="3">
    <source>
        <dbReference type="ARBA" id="ARBA00022777"/>
    </source>
</evidence>
<dbReference type="InterPro" id="IPR000719">
    <property type="entry name" value="Prot_kinase_dom"/>
</dbReference>
<dbReference type="InterPro" id="IPR051681">
    <property type="entry name" value="Ser/Thr_Kinases-Pseudokinases"/>
</dbReference>
<gene>
    <name evidence="6" type="ORF">C2G38_1883972</name>
</gene>
<keyword evidence="1" id="KW-0808">Transferase</keyword>
<keyword evidence="7" id="KW-1185">Reference proteome</keyword>
<dbReference type="GO" id="GO:0004674">
    <property type="term" value="F:protein serine/threonine kinase activity"/>
    <property type="evidence" value="ECO:0007669"/>
    <property type="project" value="TreeGrafter"/>
</dbReference>
<dbReference type="InterPro" id="IPR011009">
    <property type="entry name" value="Kinase-like_dom_sf"/>
</dbReference>
<feature type="non-terminal residue" evidence="6">
    <location>
        <position position="179"/>
    </location>
</feature>
<evidence type="ECO:0000256" key="2">
    <source>
        <dbReference type="ARBA" id="ARBA00022741"/>
    </source>
</evidence>
<evidence type="ECO:0000259" key="5">
    <source>
        <dbReference type="PROSITE" id="PS50011"/>
    </source>
</evidence>
<feature type="domain" description="Protein kinase" evidence="5">
    <location>
        <begin position="1"/>
        <end position="179"/>
    </location>
</feature>
<dbReference type="SUPFAM" id="SSF56112">
    <property type="entry name" value="Protein kinase-like (PK-like)"/>
    <property type="match status" value="1"/>
</dbReference>
<organism evidence="6 7">
    <name type="scientific">Gigaspora rosea</name>
    <dbReference type="NCBI Taxonomy" id="44941"/>
    <lineage>
        <taxon>Eukaryota</taxon>
        <taxon>Fungi</taxon>
        <taxon>Fungi incertae sedis</taxon>
        <taxon>Mucoromycota</taxon>
        <taxon>Glomeromycotina</taxon>
        <taxon>Glomeromycetes</taxon>
        <taxon>Diversisporales</taxon>
        <taxon>Gigasporaceae</taxon>
        <taxon>Gigaspora</taxon>
    </lineage>
</organism>
<dbReference type="InterPro" id="IPR001245">
    <property type="entry name" value="Ser-Thr/Tyr_kinase_cat_dom"/>
</dbReference>
<dbReference type="AlphaFoldDB" id="A0A397VUP6"/>
<dbReference type="STRING" id="44941.A0A397VUP6"/>
<evidence type="ECO:0000313" key="6">
    <source>
        <dbReference type="EMBL" id="RIB26305.1"/>
    </source>
</evidence>
<dbReference type="Gene3D" id="1.10.510.10">
    <property type="entry name" value="Transferase(Phosphotransferase) domain 1"/>
    <property type="match status" value="1"/>
</dbReference>
<dbReference type="PRINTS" id="PR00109">
    <property type="entry name" value="TYRKINASE"/>
</dbReference>
<comment type="caution">
    <text evidence="6">The sequence shown here is derived from an EMBL/GenBank/DDBJ whole genome shotgun (WGS) entry which is preliminary data.</text>
</comment>
<keyword evidence="2" id="KW-0547">Nucleotide-binding</keyword>
<dbReference type="OrthoDB" id="10261027at2759"/>
<evidence type="ECO:0000256" key="4">
    <source>
        <dbReference type="ARBA" id="ARBA00022840"/>
    </source>
</evidence>
<protein>
    <submittedName>
        <fullName evidence="6">Kinase-like domain-containing protein</fullName>
    </submittedName>
</protein>
<accession>A0A397VUP6</accession>
<dbReference type="PROSITE" id="PS50011">
    <property type="entry name" value="PROTEIN_KINASE_DOM"/>
    <property type="match status" value="1"/>
</dbReference>
<dbReference type="PANTHER" id="PTHR44329:SF288">
    <property type="entry name" value="MITOGEN-ACTIVATED PROTEIN KINASE KINASE KINASE 20"/>
    <property type="match status" value="1"/>
</dbReference>
<feature type="non-terminal residue" evidence="6">
    <location>
        <position position="1"/>
    </location>
</feature>
<dbReference type="Proteomes" id="UP000266673">
    <property type="component" value="Unassembled WGS sequence"/>
</dbReference>
<name>A0A397VUP6_9GLOM</name>
<reference evidence="6 7" key="1">
    <citation type="submission" date="2018-06" db="EMBL/GenBank/DDBJ databases">
        <title>Comparative genomics reveals the genomic features of Rhizophagus irregularis, R. cerebriforme, R. diaphanum and Gigaspora rosea, and their symbiotic lifestyle signature.</title>
        <authorList>
            <person name="Morin E."/>
            <person name="San Clemente H."/>
            <person name="Chen E.C.H."/>
            <person name="De La Providencia I."/>
            <person name="Hainaut M."/>
            <person name="Kuo A."/>
            <person name="Kohler A."/>
            <person name="Murat C."/>
            <person name="Tang N."/>
            <person name="Roy S."/>
            <person name="Loubradou J."/>
            <person name="Henrissat B."/>
            <person name="Grigoriev I.V."/>
            <person name="Corradi N."/>
            <person name="Roux C."/>
            <person name="Martin F.M."/>
        </authorList>
    </citation>
    <scope>NUCLEOTIDE SEQUENCE [LARGE SCALE GENOMIC DNA]</scope>
    <source>
        <strain evidence="6 7">DAOM 194757</strain>
    </source>
</reference>
<dbReference type="PANTHER" id="PTHR44329">
    <property type="entry name" value="SERINE/THREONINE-PROTEIN KINASE TNNI3K-RELATED"/>
    <property type="match status" value="1"/>
</dbReference>
<evidence type="ECO:0000256" key="1">
    <source>
        <dbReference type="ARBA" id="ARBA00022679"/>
    </source>
</evidence>
<proteinExistence type="predicted"/>
<evidence type="ECO:0000313" key="7">
    <source>
        <dbReference type="Proteomes" id="UP000266673"/>
    </source>
</evidence>
<keyword evidence="4" id="KW-0067">ATP-binding</keyword>
<dbReference type="GO" id="GO:0005524">
    <property type="term" value="F:ATP binding"/>
    <property type="evidence" value="ECO:0007669"/>
    <property type="project" value="UniProtKB-KW"/>
</dbReference>